<keyword evidence="3 5" id="KW-1015">Disulfide bond</keyword>
<comment type="caution">
    <text evidence="5">Lacks conserved residue(s) required for the propagation of feature annotation.</text>
</comment>
<dbReference type="Proteomes" id="UP000618051">
    <property type="component" value="Unassembled WGS sequence"/>
</dbReference>
<dbReference type="PANTHER" id="PTHR19331:SF487">
    <property type="entry name" value="SOLUBLE SCAVENGER RECEPTOR CYSTEINE-RICH DOMAIN-CONTAINING PROTEIN SSC5D"/>
    <property type="match status" value="1"/>
</dbReference>
<feature type="disulfide bond" evidence="5">
    <location>
        <begin position="229"/>
        <end position="239"/>
    </location>
</feature>
<dbReference type="InterPro" id="IPR001190">
    <property type="entry name" value="SRCR"/>
</dbReference>
<proteinExistence type="predicted"/>
<keyword evidence="4" id="KW-0325">Glycoprotein</keyword>
<dbReference type="FunFam" id="3.10.250.10:FF:000004">
    <property type="entry name" value="Scavenger receptor cysteine-rich type 1 protein M130"/>
    <property type="match status" value="1"/>
</dbReference>
<feature type="domain" description="SRCR" evidence="6">
    <location>
        <begin position="161"/>
        <end position="261"/>
    </location>
</feature>
<feature type="disulfide bond" evidence="5">
    <location>
        <begin position="102"/>
        <end position="112"/>
    </location>
</feature>
<dbReference type="PROSITE" id="PS50287">
    <property type="entry name" value="SRCR_2"/>
    <property type="match status" value="3"/>
</dbReference>
<evidence type="ECO:0000256" key="2">
    <source>
        <dbReference type="ARBA" id="ARBA00022737"/>
    </source>
</evidence>
<dbReference type="SMART" id="SM00202">
    <property type="entry name" value="SR"/>
    <property type="match status" value="3"/>
</dbReference>
<keyword evidence="1" id="KW-0732">Signal</keyword>
<name>A0A835NS30_9PASS</name>
<reference evidence="7" key="1">
    <citation type="submission" date="2020-10" db="EMBL/GenBank/DDBJ databases">
        <title>Feather gene expression reveals the developmental basis of iridescence in African starlings.</title>
        <authorList>
            <person name="Rubenstein D.R."/>
        </authorList>
    </citation>
    <scope>NUCLEOTIDE SEQUENCE</scope>
    <source>
        <strain evidence="7">SS15</strain>
        <tissue evidence="7">Liver</tissue>
    </source>
</reference>
<dbReference type="EMBL" id="JADDUC010000065">
    <property type="protein sequence ID" value="KAG0120248.1"/>
    <property type="molecule type" value="Genomic_DNA"/>
</dbReference>
<evidence type="ECO:0000313" key="9">
    <source>
        <dbReference type="Proteomes" id="UP000618051"/>
    </source>
</evidence>
<dbReference type="EMBL" id="JADDUC020000021">
    <property type="protein sequence ID" value="KAI1232618.1"/>
    <property type="molecule type" value="Genomic_DNA"/>
</dbReference>
<dbReference type="Gene3D" id="3.10.250.10">
    <property type="entry name" value="SRCR-like domain"/>
    <property type="match status" value="3"/>
</dbReference>
<keyword evidence="9" id="KW-1185">Reference proteome</keyword>
<dbReference type="FunFam" id="3.10.250.10:FF:000001">
    <property type="entry name" value="Lysyl oxidase 4 isoform X1"/>
    <property type="match status" value="1"/>
</dbReference>
<feature type="disulfide bond" evidence="5">
    <location>
        <begin position="199"/>
        <end position="260"/>
    </location>
</feature>
<feature type="disulfide bond" evidence="5">
    <location>
        <begin position="333"/>
        <end position="343"/>
    </location>
</feature>
<comment type="caution">
    <text evidence="7">The sequence shown here is derived from an EMBL/GenBank/DDBJ whole genome shotgun (WGS) entry which is preliminary data.</text>
</comment>
<organism evidence="7">
    <name type="scientific">Lamprotornis superbus</name>
    <dbReference type="NCBI Taxonomy" id="245042"/>
    <lineage>
        <taxon>Eukaryota</taxon>
        <taxon>Metazoa</taxon>
        <taxon>Chordata</taxon>
        <taxon>Craniata</taxon>
        <taxon>Vertebrata</taxon>
        <taxon>Euteleostomi</taxon>
        <taxon>Archelosauria</taxon>
        <taxon>Archosauria</taxon>
        <taxon>Dinosauria</taxon>
        <taxon>Saurischia</taxon>
        <taxon>Theropoda</taxon>
        <taxon>Coelurosauria</taxon>
        <taxon>Aves</taxon>
        <taxon>Neognathae</taxon>
        <taxon>Neoaves</taxon>
        <taxon>Telluraves</taxon>
        <taxon>Australaves</taxon>
        <taxon>Passeriformes</taxon>
        <taxon>Sturnidae</taxon>
        <taxon>Lamprotornis</taxon>
    </lineage>
</organism>
<dbReference type="Pfam" id="PF00530">
    <property type="entry name" value="SRCR"/>
    <property type="match status" value="3"/>
</dbReference>
<sequence>CVRVSGGRWERGPRRCRARLSSLRAAGSGELRLVGGGDRCAGRVEVKHDGEWGSVCVFEYQLNAPWATVVCRQLGCGRVARASPYIRYGQGTGRIWLHPYSCDGTENALEECLHFGWGQHICGHERDVRGHARPAATASMCWGIPGMAEPCPWSGADAVDLRLADGGSPCAGRVEVKLRGQWGSVDDPYWDMKDAEVVCQQLGCGSAAGAYSARFDIGESPVSLSRVDCKGNEAALWECDIRGWGPYKGNMHGYDAATVCQGFSRLVGGDRDCAGQLEVRQGRAWVGVCEDQVDMKAAQVVCKELGCGEALAMGGSGRFGAASGLFWDGGFQCNGSESLLSACVRQPRLQRPCQHHLLP</sequence>
<accession>A0A835NS30</accession>
<reference evidence="8 9" key="2">
    <citation type="journal article" date="2021" name="J. Hered.">
        <title>Feather Gene Expression Elucidates the Developmental Basis of Plumage Iridescence in African Starlings.</title>
        <authorList>
            <person name="Rubenstein D.R."/>
            <person name="Corvelo A."/>
            <person name="MacManes M.D."/>
            <person name="Maia R."/>
            <person name="Narzisi G."/>
            <person name="Rousaki A."/>
            <person name="Vandenabeele P."/>
            <person name="Shawkey M.D."/>
            <person name="Solomon J."/>
        </authorList>
    </citation>
    <scope>NUCLEOTIDE SEQUENCE [LARGE SCALE GENOMIC DNA]</scope>
    <source>
        <strain evidence="8">SS15</strain>
    </source>
</reference>
<feature type="disulfide bond" evidence="5">
    <location>
        <begin position="289"/>
        <end position="353"/>
    </location>
</feature>
<gene>
    <name evidence="8" type="ORF">IHE44_0006449</name>
    <name evidence="7" type="ORF">IHE44_012777</name>
</gene>
<evidence type="ECO:0000256" key="5">
    <source>
        <dbReference type="PROSITE-ProRule" id="PRU00196"/>
    </source>
</evidence>
<feature type="domain" description="SRCR" evidence="6">
    <location>
        <begin position="264"/>
        <end position="359"/>
    </location>
</feature>
<reference evidence="8" key="3">
    <citation type="submission" date="2022-01" db="EMBL/GenBank/DDBJ databases">
        <authorList>
            <person name="Rubenstein D.R."/>
        </authorList>
    </citation>
    <scope>NUCLEOTIDE SEQUENCE</scope>
    <source>
        <strain evidence="8">SS15</strain>
        <tissue evidence="8">Liver</tissue>
    </source>
</reference>
<protein>
    <submittedName>
        <fullName evidence="7">Deleted in malignant brain tumors 1 protein</fullName>
    </submittedName>
</protein>
<dbReference type="GO" id="GO:0016020">
    <property type="term" value="C:membrane"/>
    <property type="evidence" value="ECO:0007669"/>
    <property type="project" value="InterPro"/>
</dbReference>
<evidence type="ECO:0000256" key="4">
    <source>
        <dbReference type="ARBA" id="ARBA00023180"/>
    </source>
</evidence>
<dbReference type="OrthoDB" id="9213545at2759"/>
<evidence type="ECO:0000313" key="7">
    <source>
        <dbReference type="EMBL" id="KAG0120248.1"/>
    </source>
</evidence>
<evidence type="ECO:0000313" key="8">
    <source>
        <dbReference type="EMBL" id="KAI1232618.1"/>
    </source>
</evidence>
<evidence type="ECO:0000259" key="6">
    <source>
        <dbReference type="PROSITE" id="PS50287"/>
    </source>
</evidence>
<dbReference type="FunFam" id="3.10.250.10:FF:000009">
    <property type="entry name" value="WC1"/>
    <property type="match status" value="1"/>
</dbReference>
<keyword evidence="2" id="KW-0677">Repeat</keyword>
<dbReference type="InterPro" id="IPR036772">
    <property type="entry name" value="SRCR-like_dom_sf"/>
</dbReference>
<feature type="domain" description="SRCR" evidence="6">
    <location>
        <begin position="31"/>
        <end position="128"/>
    </location>
</feature>
<evidence type="ECO:0000256" key="1">
    <source>
        <dbReference type="ARBA" id="ARBA00022729"/>
    </source>
</evidence>
<evidence type="ECO:0000256" key="3">
    <source>
        <dbReference type="ARBA" id="ARBA00023157"/>
    </source>
</evidence>
<dbReference type="PRINTS" id="PR00258">
    <property type="entry name" value="SPERACTRCPTR"/>
</dbReference>
<feature type="non-terminal residue" evidence="7">
    <location>
        <position position="1"/>
    </location>
</feature>
<dbReference type="PANTHER" id="PTHR19331">
    <property type="entry name" value="SCAVENGER RECEPTOR DOMAIN-CONTAINING"/>
    <property type="match status" value="1"/>
</dbReference>
<dbReference type="AlphaFoldDB" id="A0A835NS30"/>
<dbReference type="SUPFAM" id="SSF56487">
    <property type="entry name" value="SRCR-like"/>
    <property type="match status" value="3"/>
</dbReference>